<dbReference type="Proteomes" id="UP000431269">
    <property type="component" value="Chromosome"/>
</dbReference>
<feature type="transmembrane region" description="Helical" evidence="1">
    <location>
        <begin position="55"/>
        <end position="74"/>
    </location>
</feature>
<dbReference type="KEGG" id="tsv:DSM104635_02396"/>
<keyword evidence="3" id="KW-1185">Reference proteome</keyword>
<dbReference type="AlphaFoldDB" id="A0A6I6MQ75"/>
<dbReference type="PROSITE" id="PS51257">
    <property type="entry name" value="PROKAR_LIPOPROTEIN"/>
    <property type="match status" value="1"/>
</dbReference>
<dbReference type="EMBL" id="CP047045">
    <property type="protein sequence ID" value="QGZ95546.1"/>
    <property type="molecule type" value="Genomic_DNA"/>
</dbReference>
<evidence type="ECO:0000313" key="3">
    <source>
        <dbReference type="Proteomes" id="UP000431269"/>
    </source>
</evidence>
<feature type="transmembrane region" description="Helical" evidence="1">
    <location>
        <begin position="12"/>
        <end position="43"/>
    </location>
</feature>
<dbReference type="RefSeq" id="WP_158766395.1">
    <property type="nucleotide sequence ID" value="NZ_CP047045.1"/>
</dbReference>
<keyword evidence="1" id="KW-0812">Transmembrane</keyword>
<reference evidence="3" key="1">
    <citation type="submission" date="2019-12" db="EMBL/GenBank/DDBJ databases">
        <title>Complete genome of Terracaulis silvestris 0127_4.</title>
        <authorList>
            <person name="Vieira S."/>
            <person name="Riedel T."/>
            <person name="Sproer C."/>
            <person name="Pascual J."/>
            <person name="Boedeker C."/>
            <person name="Overmann J."/>
        </authorList>
    </citation>
    <scope>NUCLEOTIDE SEQUENCE [LARGE SCALE GENOMIC DNA]</scope>
    <source>
        <strain evidence="3">0127_4</strain>
    </source>
</reference>
<sequence>MSWKIHAGVLGIAAFLVLCFYLGALGWVVFFAVACGVPLVIGGWQLIDESGNKRLGIRLLLLAVLSFFGLLGAWN</sequence>
<gene>
    <name evidence="2" type="ORF">DSM104635_02396</name>
</gene>
<proteinExistence type="predicted"/>
<keyword evidence="1" id="KW-1133">Transmembrane helix</keyword>
<name>A0A6I6MQ75_9CAUL</name>
<evidence type="ECO:0000256" key="1">
    <source>
        <dbReference type="SAM" id="Phobius"/>
    </source>
</evidence>
<protein>
    <submittedName>
        <fullName evidence="2">Uncharacterized protein</fullName>
    </submittedName>
</protein>
<organism evidence="2 3">
    <name type="scientific">Terricaulis silvestris</name>
    <dbReference type="NCBI Taxonomy" id="2686094"/>
    <lineage>
        <taxon>Bacteria</taxon>
        <taxon>Pseudomonadati</taxon>
        <taxon>Pseudomonadota</taxon>
        <taxon>Alphaproteobacteria</taxon>
        <taxon>Caulobacterales</taxon>
        <taxon>Caulobacteraceae</taxon>
        <taxon>Terricaulis</taxon>
    </lineage>
</organism>
<evidence type="ECO:0000313" key="2">
    <source>
        <dbReference type="EMBL" id="QGZ95546.1"/>
    </source>
</evidence>
<keyword evidence="1" id="KW-0472">Membrane</keyword>
<accession>A0A6I6MQ75</accession>